<comment type="caution">
    <text evidence="4">The sequence shown here is derived from an EMBL/GenBank/DDBJ whole genome shotgun (WGS) entry which is preliminary data.</text>
</comment>
<dbReference type="Pfam" id="PF07727">
    <property type="entry name" value="RVT_2"/>
    <property type="match status" value="1"/>
</dbReference>
<feature type="transmembrane region" description="Helical" evidence="2">
    <location>
        <begin position="2377"/>
        <end position="2404"/>
    </location>
</feature>
<dbReference type="SUPFAM" id="SSF56672">
    <property type="entry name" value="DNA/RNA polymerases"/>
    <property type="match status" value="1"/>
</dbReference>
<evidence type="ECO:0000313" key="4">
    <source>
        <dbReference type="EMBL" id="OLP98880.1"/>
    </source>
</evidence>
<dbReference type="InterPro" id="IPR001584">
    <property type="entry name" value="Integrase_cat-core"/>
</dbReference>
<keyword evidence="5" id="KW-1185">Reference proteome</keyword>
<accession>A0A1Q9DUM7</accession>
<feature type="transmembrane region" description="Helical" evidence="2">
    <location>
        <begin position="2273"/>
        <end position="2294"/>
    </location>
</feature>
<feature type="transmembrane region" description="Helical" evidence="2">
    <location>
        <begin position="2248"/>
        <end position="2266"/>
    </location>
</feature>
<gene>
    <name evidence="4" type="primary">TY5A</name>
    <name evidence="4" type="ORF">AK812_SmicGene18622</name>
</gene>
<feature type="transmembrane region" description="Helical" evidence="2">
    <location>
        <begin position="2215"/>
        <end position="2236"/>
    </location>
</feature>
<protein>
    <submittedName>
        <fullName evidence="4">Putative transposon protein</fullName>
    </submittedName>
</protein>
<dbReference type="Gene3D" id="3.40.30.10">
    <property type="entry name" value="Glutaredoxin"/>
    <property type="match status" value="1"/>
</dbReference>
<dbReference type="Gene3D" id="3.30.420.10">
    <property type="entry name" value="Ribonuclease H-like superfamily/Ribonuclease H"/>
    <property type="match status" value="1"/>
</dbReference>
<feature type="transmembrane region" description="Helical" evidence="2">
    <location>
        <begin position="2479"/>
        <end position="2498"/>
    </location>
</feature>
<dbReference type="InterPro" id="IPR012337">
    <property type="entry name" value="RNaseH-like_sf"/>
</dbReference>
<evidence type="ECO:0000256" key="2">
    <source>
        <dbReference type="SAM" id="Phobius"/>
    </source>
</evidence>
<feature type="domain" description="Integrase catalytic" evidence="3">
    <location>
        <begin position="1153"/>
        <end position="1319"/>
    </location>
</feature>
<dbReference type="GO" id="GO:0003676">
    <property type="term" value="F:nucleic acid binding"/>
    <property type="evidence" value="ECO:0007669"/>
    <property type="project" value="InterPro"/>
</dbReference>
<evidence type="ECO:0000313" key="5">
    <source>
        <dbReference type="Proteomes" id="UP000186817"/>
    </source>
</evidence>
<name>A0A1Q9DUM7_SYMMI</name>
<proteinExistence type="predicted"/>
<dbReference type="InterPro" id="IPR013103">
    <property type="entry name" value="RVT_2"/>
</dbReference>
<feature type="transmembrane region" description="Helical" evidence="2">
    <location>
        <begin position="2434"/>
        <end position="2459"/>
    </location>
</feature>
<evidence type="ECO:0000256" key="1">
    <source>
        <dbReference type="SAM" id="MobiDB-lite"/>
    </source>
</evidence>
<dbReference type="EMBL" id="LSRX01000382">
    <property type="protein sequence ID" value="OLP98880.1"/>
    <property type="molecule type" value="Genomic_DNA"/>
</dbReference>
<feature type="compositionally biased region" description="Acidic residues" evidence="1">
    <location>
        <begin position="1145"/>
        <end position="1166"/>
    </location>
</feature>
<dbReference type="InterPro" id="IPR043502">
    <property type="entry name" value="DNA/RNA_pol_sf"/>
</dbReference>
<dbReference type="GO" id="GO:0015074">
    <property type="term" value="P:DNA integration"/>
    <property type="evidence" value="ECO:0007669"/>
    <property type="project" value="InterPro"/>
</dbReference>
<sequence length="2646" mass="293882">MTFSVPSQLREKLGELAAGGALEETSFEEQFQRALGVQGNLPAVGAEVSPEAFAKCIAEFCHDFSEDEARQCEASLLRRPSKASSGALLQLEAFLFPNEGEVELQPSPALAAEAPLLSELVKQEQAYGASSRNRQPPRPTQNFTLIVERPQDITDRAPKAFMQAVRRVAAVAGALPMRITAVDGVPAVAPLTPVPLTPPGGLVPATPPFAAGLVMSTALSMEHLISLVLSREWGQARSMATVDVEGALSEKHMMQVITYNSLINACGSKQWRKARAWSIRILRRMVKPGRLGKAAREKAGLDRKCPRNPTSEEKDAPHALADEVYEEETPMKLWQGRWEVVLAENDGVMDCEEEIFTELAEAITPVGDGTWSPEEAARNAELALEEAEIAAAEAESYQMELEMPSKTSVSERDLQFSPDMETQDVLDPWEEPTKERLVFFSSRKPLDISRGSNSAKSDSLVCASMPKRAARGPPLSGQHLVLLGCWASRGRQLFLSYLLTYLPFIFGDLFLVSEKEEVVQVPLVLHWSPIPPGGQGDLSGAFTIFGYDLFAGRTPVRGIAGWQKVTSAVMRDVSEQSGVWWETVMQEVSPEKTKPEMKVLHLRDLRVCTMSRSTTALLDSGATHSLRAASSLAEWNEADEVAVQLAGSHQLVMRITPSGTLLMPYKGGEEESDKSSPLHPQTIVPMGQLISTLGYTMVWSPDGCVLTSPDGQALRLHVEAGCPQLCEMEALSLIARLEDRKLEQLGNAVITTQDKVEVAAMAMEQSWHAYLYDYVANGAFESGLRAIRDAPTFEDLPGECLTNLIPAAGLWSGWDIMKNIGFLTRAQRRRFLTSKRWVVHLFAGTEGHWEIMKLDQGDTVVLELDKDRCLGQDLMRNEVWRMLLWGAKEGKIDVIMGGPPGRYQQYAKGGQRDPKHLTLIARMMWLYAVAQVGREINGGSLERNRDVGFIVEYPEGTPQSVREDRLRAIAEAEELLRRPGERAGVASWDETRFFWEHVQRPRWELQVGESTMNGLASFWDTRLWKMFEKEFQMRTVSFDQGLDATSKGTMGKNLRYLLVAKYLVPRKYTEDFSGNTPPDDNGVQPAIPEPTSKDAGADQQQHLVEDMQTIEEFFQEKLGEVQGDDGPVAVEVISLGDGQVTEQLPQEEELDYEPSEPDEEDDEAQGDEGSVGNVLMQEGDCDPPDMSFLTFAVALPNNRSNTVKQALQDIVMYLQMHGMPVYRFHSDKGEFFSNNFRAWLRDMGIFGTWSEPSVPQSNGHAESTVRWIKDRTRTLLRSASLPVKLWPVAAAMAAAEQRAKVLSWKSKLVAPFGATVYLRKKAFDKYGPLRRENGLDSKWYKGRYVGLSTIVSNGHLVYIPGNDEEKEKFLHTLHVRADLIEPNPPDVQLVGDDVPKPRRRITSKRDMGSVEMKALTKLSDEAKDVATTGAEEVLKDWSWDRARSMATEFSGEEVHQDNEWAMYLDLNPGEVETGEIGMSSEGCPQIYKTEVTYTHNVEEVLGNLAAPLDVTYTVSPDEVMRNLEVWRPAIMKEIKGVEEAIVKLTPGSELRQQWLKAPGLQRLPTKFVFTVKPNDKADPQDSSTWYKRKARLVICGNMAANDGSQVYTETAPAEAVRTALALTSRYRWHVAILDVVAAFLRTPLGRSSRDPVVVAQPPRLLEVLGVSVKMGLWGLVRALYGLREAPMLWGNFRDDTLRDLLPPRGLRWEQGKTITSWWSIRDEQGKVQAIIVVYVDDFMLCGPMHLVTELGKAIQEVWETSELSFLGPDNSIRFLGMELQRDLEDAEDILLFQQGYIWELLRSHGVAKTQLDKVPITKELSIIPEKSAGEPESLIRQAQQVTGEVLWISQRTRPDLAFAASMMASLSTKLPSQAISIGHKVLGYLQRTVGYGLSVRPEITWWVDDHLRHCADCMATYGCFAAKAIERELQRLQLEERFVEQLEFGEVEFSPFEFDPPGTYPPEGRDWTDYCRSFGPAKARFLLEDKLPRAFELGKAVGIDFRMDRRIVHTIDVNTALLVAQKHGVAEPFALEMLKMHFEGLQDPNNRSSLSSRLDCVEDIDAGAAPAPEGPEVRGSIEPPLASNSPPAEMAGEFQGEDVRSFAEDAPSVQVSIGPERKDASHGHRFHHSLTGEVLGGTAIKPEGSYFPASLTFSYQDLFWSKVGAVFWINMVCFIVAGGLYRVSLWMGWRVAAAAFLATVLSLCIWQSTWQMGKLAIGTVPTAALLLDLLLAWTMIFCEKYFLGLFRSYSMLVLIVCSMLVCAPFGGRQMFGMTAVAAVRLVGIGSILMGYYFVLIDFPSETIQDLFWPLTASVYKALAGPLMYGIWNGPGRRDCSALFVTTATLLISISSEGWYYAGLVLMLFSSVGTEYQIMRRAATSIAAHSVFALLGRFNMVNTMVFLLFRKVARRCRWREPHIHAFGARKDLVLRSSTVSGAVAWGITFSCCVIYMLSTLPVYMDRGCERASPTCHYLFRPATYLVGFCAALALVLTELVVAIGMRWLRQARGDDEASDWTFRAMAAAVYKLSLPGMHVQAFSTAASRDVIPPDVNLSVVVSTVGTGLIVGMQASLGVPEDALTKALEDPGKEDRIIKVTEAARARLRSGVPHFEIRCGGSRDLCEGGGSPSSPAFFEQIFQLCASGRAEL</sequence>
<feature type="region of interest" description="Disordered" evidence="1">
    <location>
        <begin position="1137"/>
        <end position="1177"/>
    </location>
</feature>
<feature type="region of interest" description="Disordered" evidence="1">
    <location>
        <begin position="1071"/>
        <end position="1100"/>
    </location>
</feature>
<feature type="region of interest" description="Disordered" evidence="1">
    <location>
        <begin position="297"/>
        <end position="318"/>
    </location>
</feature>
<feature type="transmembrane region" description="Helical" evidence="2">
    <location>
        <begin position="2163"/>
        <end position="2181"/>
    </location>
</feature>
<organism evidence="4 5">
    <name type="scientific">Symbiodinium microadriaticum</name>
    <name type="common">Dinoflagellate</name>
    <name type="synonym">Zooxanthella microadriatica</name>
    <dbReference type="NCBI Taxonomy" id="2951"/>
    <lineage>
        <taxon>Eukaryota</taxon>
        <taxon>Sar</taxon>
        <taxon>Alveolata</taxon>
        <taxon>Dinophyceae</taxon>
        <taxon>Suessiales</taxon>
        <taxon>Symbiodiniaceae</taxon>
        <taxon>Symbiodinium</taxon>
    </lineage>
</organism>
<feature type="transmembrane region" description="Helical" evidence="2">
    <location>
        <begin position="2187"/>
        <end position="2206"/>
    </location>
</feature>
<keyword evidence="2" id="KW-0472">Membrane</keyword>
<feature type="transmembrane region" description="Helical" evidence="2">
    <location>
        <begin position="2338"/>
        <end position="2357"/>
    </location>
</feature>
<feature type="region of interest" description="Disordered" evidence="1">
    <location>
        <begin position="2062"/>
        <end position="2093"/>
    </location>
</feature>
<keyword evidence="2" id="KW-0812">Transmembrane</keyword>
<dbReference type="SUPFAM" id="SSF53098">
    <property type="entry name" value="Ribonuclease H-like"/>
    <property type="match status" value="1"/>
</dbReference>
<dbReference type="OrthoDB" id="413574at2759"/>
<reference evidence="4 5" key="1">
    <citation type="submission" date="2016-02" db="EMBL/GenBank/DDBJ databases">
        <title>Genome analysis of coral dinoflagellate symbionts highlights evolutionary adaptations to a symbiotic lifestyle.</title>
        <authorList>
            <person name="Aranda M."/>
            <person name="Li Y."/>
            <person name="Liew Y.J."/>
            <person name="Baumgarten S."/>
            <person name="Simakov O."/>
            <person name="Wilson M."/>
            <person name="Piel J."/>
            <person name="Ashoor H."/>
            <person name="Bougouffa S."/>
            <person name="Bajic V.B."/>
            <person name="Ryu T."/>
            <person name="Ravasi T."/>
            <person name="Bayer T."/>
            <person name="Micklem G."/>
            <person name="Kim H."/>
            <person name="Bhak J."/>
            <person name="Lajeunesse T.C."/>
            <person name="Voolstra C.R."/>
        </authorList>
    </citation>
    <scope>NUCLEOTIDE SEQUENCE [LARGE SCALE GENOMIC DNA]</scope>
    <source>
        <strain evidence="4 5">CCMP2467</strain>
    </source>
</reference>
<dbReference type="InterPro" id="IPR036397">
    <property type="entry name" value="RNaseH_sf"/>
</dbReference>
<dbReference type="Proteomes" id="UP000186817">
    <property type="component" value="Unassembled WGS sequence"/>
</dbReference>
<keyword evidence="2" id="KW-1133">Transmembrane helix</keyword>
<evidence type="ECO:0000259" key="3">
    <source>
        <dbReference type="PROSITE" id="PS50994"/>
    </source>
</evidence>
<dbReference type="PROSITE" id="PS50994">
    <property type="entry name" value="INTEGRASE"/>
    <property type="match status" value="1"/>
</dbReference>